<protein>
    <recommendedName>
        <fullName evidence="3">WYL domain-containing protein</fullName>
    </recommendedName>
</protein>
<sequence length="249" mass="28837">MAEKMVLSTSLLLAYENVSFEPRKYQKKYKRLMKLISLPYKTNKRQLIKAQEEGLNSSVFDRLMPQLQNQVDRDDSLEVLASKTSLKVILTEEQNAILPYVYYRSSFIENQITVTVSPTESRDDLVKYLQILCSSATRVTICDNYLAQGWENTQSLFRMVLPRHKLSIDFVETPDLLGIVKNSFKVNEDFVKSISPEWTTSTSTLYKGTHDRYLFIESPQGNIEVMLSSGFEHIWKVNPKEITCVIREK</sequence>
<evidence type="ECO:0000313" key="2">
    <source>
        <dbReference type="Proteomes" id="UP001369082"/>
    </source>
</evidence>
<proteinExistence type="predicted"/>
<accession>A0ABU9GU75</accession>
<organism evidence="1 2">
    <name type="scientific">Psychromonas aquatilis</name>
    <dbReference type="NCBI Taxonomy" id="2005072"/>
    <lineage>
        <taxon>Bacteria</taxon>
        <taxon>Pseudomonadati</taxon>
        <taxon>Pseudomonadota</taxon>
        <taxon>Gammaproteobacteria</taxon>
        <taxon>Alteromonadales</taxon>
        <taxon>Psychromonadaceae</taxon>
        <taxon>Psychromonas</taxon>
    </lineage>
</organism>
<gene>
    <name evidence="1" type="ORF">V6256_14425</name>
</gene>
<evidence type="ECO:0008006" key="3">
    <source>
        <dbReference type="Google" id="ProtNLM"/>
    </source>
</evidence>
<evidence type="ECO:0000313" key="1">
    <source>
        <dbReference type="EMBL" id="MEL0630801.1"/>
    </source>
</evidence>
<name>A0ABU9GU75_9GAMM</name>
<dbReference type="Proteomes" id="UP001369082">
    <property type="component" value="Unassembled WGS sequence"/>
</dbReference>
<dbReference type="RefSeq" id="WP_341598953.1">
    <property type="nucleotide sequence ID" value="NZ_JBAKAZ010000091.1"/>
</dbReference>
<keyword evidence="2" id="KW-1185">Reference proteome</keyword>
<reference evidence="1 2" key="1">
    <citation type="submission" date="2024-02" db="EMBL/GenBank/DDBJ databases">
        <title>Bacteria isolated from the canopy kelp, Nereocystis luetkeana.</title>
        <authorList>
            <person name="Pfister C.A."/>
            <person name="Younker I.T."/>
            <person name="Light S.H."/>
        </authorList>
    </citation>
    <scope>NUCLEOTIDE SEQUENCE [LARGE SCALE GENOMIC DNA]</scope>
    <source>
        <strain evidence="1 2">TI.1.05</strain>
    </source>
</reference>
<dbReference type="EMBL" id="JBAKAZ010000091">
    <property type="protein sequence ID" value="MEL0630801.1"/>
    <property type="molecule type" value="Genomic_DNA"/>
</dbReference>
<comment type="caution">
    <text evidence="1">The sequence shown here is derived from an EMBL/GenBank/DDBJ whole genome shotgun (WGS) entry which is preliminary data.</text>
</comment>